<dbReference type="InterPro" id="IPR007197">
    <property type="entry name" value="rSAM"/>
</dbReference>
<keyword evidence="3" id="KW-0949">S-adenosyl-L-methionine</keyword>
<dbReference type="InterPro" id="IPR058240">
    <property type="entry name" value="rSAM_sf"/>
</dbReference>
<dbReference type="STRING" id="1123392.GCA_000376425_01787"/>
<comment type="cofactor">
    <cofactor evidence="1">
        <name>[4Fe-4S] cluster</name>
        <dbReference type="ChEBI" id="CHEBI:49883"/>
    </cofactor>
</comment>
<evidence type="ECO:0000256" key="2">
    <source>
        <dbReference type="ARBA" id="ARBA00022485"/>
    </source>
</evidence>
<comment type="caution">
    <text evidence="8">The sequence shown here is derived from an EMBL/GenBank/DDBJ whole genome shotgun (WGS) entry which is preliminary data.</text>
</comment>
<dbReference type="Gene3D" id="3.20.20.70">
    <property type="entry name" value="Aldolase class I"/>
    <property type="match status" value="1"/>
</dbReference>
<dbReference type="GO" id="GO:0046872">
    <property type="term" value="F:metal ion binding"/>
    <property type="evidence" value="ECO:0007669"/>
    <property type="project" value="UniProtKB-KW"/>
</dbReference>
<dbReference type="GO" id="GO:0003824">
    <property type="term" value="F:catalytic activity"/>
    <property type="evidence" value="ECO:0007669"/>
    <property type="project" value="InterPro"/>
</dbReference>
<keyword evidence="6" id="KW-0411">Iron-sulfur</keyword>
<dbReference type="InterPro" id="IPR013785">
    <property type="entry name" value="Aldolase_TIM"/>
</dbReference>
<dbReference type="OrthoDB" id="9782387at2"/>
<dbReference type="PANTHER" id="PTHR30352">
    <property type="entry name" value="PYRUVATE FORMATE-LYASE-ACTIVATING ENZYME"/>
    <property type="match status" value="1"/>
</dbReference>
<protein>
    <submittedName>
        <fullName evidence="8">Ribonucleoside-triphosphate reductase</fullName>
    </submittedName>
</protein>
<keyword evidence="9" id="KW-1185">Reference proteome</keyword>
<organism evidence="8 9">
    <name type="scientific">Thiobacillus denitrificans</name>
    <dbReference type="NCBI Taxonomy" id="36861"/>
    <lineage>
        <taxon>Bacteria</taxon>
        <taxon>Pseudomonadati</taxon>
        <taxon>Pseudomonadota</taxon>
        <taxon>Betaproteobacteria</taxon>
        <taxon>Nitrosomonadales</taxon>
        <taxon>Thiobacillaceae</taxon>
        <taxon>Thiobacillus</taxon>
    </lineage>
</organism>
<dbReference type="GO" id="GO:0051539">
    <property type="term" value="F:4 iron, 4 sulfur cluster binding"/>
    <property type="evidence" value="ECO:0007669"/>
    <property type="project" value="UniProtKB-KW"/>
</dbReference>
<dbReference type="SFLD" id="SFLDS00029">
    <property type="entry name" value="Radical_SAM"/>
    <property type="match status" value="1"/>
</dbReference>
<evidence type="ECO:0000256" key="3">
    <source>
        <dbReference type="ARBA" id="ARBA00022691"/>
    </source>
</evidence>
<dbReference type="RefSeq" id="WP_059750825.1">
    <property type="nucleotide sequence ID" value="NZ_LDUG01000002.1"/>
</dbReference>
<dbReference type="PANTHER" id="PTHR30352:SF13">
    <property type="entry name" value="GLYCYL-RADICAL ENZYME ACTIVATING ENZYME YJJW-RELATED"/>
    <property type="match status" value="1"/>
</dbReference>
<dbReference type="SUPFAM" id="SSF102114">
    <property type="entry name" value="Radical SAM enzymes"/>
    <property type="match status" value="1"/>
</dbReference>
<dbReference type="PATRIC" id="fig|36861.3.peg.1123"/>
<evidence type="ECO:0000259" key="7">
    <source>
        <dbReference type="PROSITE" id="PS51918"/>
    </source>
</evidence>
<name>A0A106BW10_THIDE</name>
<dbReference type="NCBIfam" id="TIGR02495">
    <property type="entry name" value="NrdG2"/>
    <property type="match status" value="1"/>
</dbReference>
<dbReference type="SFLD" id="SFLDG01094">
    <property type="entry name" value="Uncharacterised_Radical_SAM_Su"/>
    <property type="match status" value="1"/>
</dbReference>
<proteinExistence type="predicted"/>
<evidence type="ECO:0000256" key="5">
    <source>
        <dbReference type="ARBA" id="ARBA00023004"/>
    </source>
</evidence>
<gene>
    <name evidence="8" type="ORF">ABW22_00445</name>
</gene>
<evidence type="ECO:0000313" key="8">
    <source>
        <dbReference type="EMBL" id="KVW99671.1"/>
    </source>
</evidence>
<dbReference type="CDD" id="cd01335">
    <property type="entry name" value="Radical_SAM"/>
    <property type="match status" value="1"/>
</dbReference>
<dbReference type="Pfam" id="PF04055">
    <property type="entry name" value="Radical_SAM"/>
    <property type="match status" value="1"/>
</dbReference>
<dbReference type="PROSITE" id="PS51918">
    <property type="entry name" value="RADICAL_SAM"/>
    <property type="match status" value="1"/>
</dbReference>
<dbReference type="AlphaFoldDB" id="A0A106BW10"/>
<reference evidence="8 9" key="1">
    <citation type="journal article" date="2015" name="Appl. Environ. Microbiol.">
        <title>Aerobic and Anaerobic Thiosulfate Oxidation by a Cold-Adapted, Subglacial Chemoautotroph.</title>
        <authorList>
            <person name="Harrold Z.R."/>
            <person name="Skidmore M.L."/>
            <person name="Hamilton T.L."/>
            <person name="Desch L."/>
            <person name="Amada K."/>
            <person name="van Gelder W."/>
            <person name="Glover K."/>
            <person name="Roden E.E."/>
            <person name="Boyd E.S."/>
        </authorList>
    </citation>
    <scope>NUCLEOTIDE SEQUENCE [LARGE SCALE GENOMIC DNA]</scope>
    <source>
        <strain evidence="8 9">RG</strain>
    </source>
</reference>
<keyword evidence="5" id="KW-0408">Iron</keyword>
<dbReference type="Proteomes" id="UP000064243">
    <property type="component" value="Unassembled WGS sequence"/>
</dbReference>
<dbReference type="InterPro" id="IPR034457">
    <property type="entry name" value="Organic_radical-activating"/>
</dbReference>
<evidence type="ECO:0000313" key="9">
    <source>
        <dbReference type="Proteomes" id="UP000064243"/>
    </source>
</evidence>
<accession>A0A106BW10</accession>
<sequence length="230" mass="24330">MTLRVGGLTPLSTTDWPGMLAAVVFCQGCPWRCGYCHNPGLIPARGDNETPWEEVLAFLRRRQGLLDGVVFSGGEPTAQAGLLDAMREVRALGFKIGLHSGGMVPQRLAAVLPLVDWVGLDVKAPFADYPRVTGVAGSGERAHAGLLEVLASGVAHEVRTTVHPALLADAEVVGLAHDLAARGVKHYVIQAFRSQGCQDAALCQNATRERPLQDMGGELAGLFGGFSVRA</sequence>
<dbReference type="EMBL" id="LDUG01000002">
    <property type="protein sequence ID" value="KVW99671.1"/>
    <property type="molecule type" value="Genomic_DNA"/>
</dbReference>
<feature type="domain" description="Radical SAM core" evidence="7">
    <location>
        <begin position="15"/>
        <end position="222"/>
    </location>
</feature>
<evidence type="ECO:0000256" key="4">
    <source>
        <dbReference type="ARBA" id="ARBA00022723"/>
    </source>
</evidence>
<keyword evidence="4" id="KW-0479">Metal-binding</keyword>
<evidence type="ECO:0000256" key="6">
    <source>
        <dbReference type="ARBA" id="ARBA00023014"/>
    </source>
</evidence>
<dbReference type="InterPro" id="IPR012840">
    <property type="entry name" value="NrdG2"/>
</dbReference>
<keyword evidence="2" id="KW-0004">4Fe-4S</keyword>
<evidence type="ECO:0000256" key="1">
    <source>
        <dbReference type="ARBA" id="ARBA00001966"/>
    </source>
</evidence>